<dbReference type="EMBL" id="BSFL01000001">
    <property type="protein sequence ID" value="GLK78554.1"/>
    <property type="molecule type" value="Genomic_DNA"/>
</dbReference>
<dbReference type="InterPro" id="IPR029144">
    <property type="entry name" value="Thr_synth_N"/>
</dbReference>
<evidence type="ECO:0000256" key="5">
    <source>
        <dbReference type="ARBA" id="ARBA00022898"/>
    </source>
</evidence>
<reference evidence="12" key="2">
    <citation type="submission" date="2023-01" db="EMBL/GenBank/DDBJ databases">
        <authorList>
            <person name="Sun Q."/>
            <person name="Evtushenko L."/>
        </authorList>
    </citation>
    <scope>NUCLEOTIDE SEQUENCE</scope>
    <source>
        <strain evidence="12">VKM B-2748</strain>
    </source>
</reference>
<evidence type="ECO:0000256" key="7">
    <source>
        <dbReference type="ARBA" id="ARBA00029440"/>
    </source>
</evidence>
<dbReference type="PROSITE" id="PS00165">
    <property type="entry name" value="DEHYDRATASE_SER_THR"/>
    <property type="match status" value="1"/>
</dbReference>
<keyword evidence="6" id="KW-0456">Lyase</keyword>
<evidence type="ECO:0000256" key="6">
    <source>
        <dbReference type="ARBA" id="ARBA00023239"/>
    </source>
</evidence>
<keyword evidence="4" id="KW-0028">Amino-acid biosynthesis</keyword>
<dbReference type="PANTHER" id="PTHR42690">
    <property type="entry name" value="THREONINE SYNTHASE FAMILY MEMBER"/>
    <property type="match status" value="1"/>
</dbReference>
<dbReference type="SUPFAM" id="SSF53686">
    <property type="entry name" value="Tryptophan synthase beta subunit-like PLP-dependent enzymes"/>
    <property type="match status" value="1"/>
</dbReference>
<name>A0A9W6JLW7_9HYPH</name>
<evidence type="ECO:0000256" key="10">
    <source>
        <dbReference type="PIRSR" id="PIRSR604450-51"/>
    </source>
</evidence>
<dbReference type="NCBIfam" id="TIGR00260">
    <property type="entry name" value="thrC"/>
    <property type="match status" value="1"/>
</dbReference>
<dbReference type="InterPro" id="IPR004450">
    <property type="entry name" value="Thr_synthase-like"/>
</dbReference>
<dbReference type="Pfam" id="PF14821">
    <property type="entry name" value="Thr_synth_N"/>
    <property type="match status" value="1"/>
</dbReference>
<evidence type="ECO:0000313" key="12">
    <source>
        <dbReference type="EMBL" id="GLK78554.1"/>
    </source>
</evidence>
<evidence type="ECO:0000256" key="9">
    <source>
        <dbReference type="NCBIfam" id="TIGR00260"/>
    </source>
</evidence>
<comment type="catalytic activity">
    <reaction evidence="8">
        <text>O-phospho-L-homoserine + H2O = L-threonine + phosphate</text>
        <dbReference type="Rhea" id="RHEA:10840"/>
        <dbReference type="ChEBI" id="CHEBI:15377"/>
        <dbReference type="ChEBI" id="CHEBI:43474"/>
        <dbReference type="ChEBI" id="CHEBI:57590"/>
        <dbReference type="ChEBI" id="CHEBI:57926"/>
        <dbReference type="EC" id="4.2.3.1"/>
    </reaction>
</comment>
<dbReference type="GO" id="GO:0004795">
    <property type="term" value="F:threonine synthase activity"/>
    <property type="evidence" value="ECO:0007669"/>
    <property type="project" value="UniProtKB-UniRule"/>
</dbReference>
<protein>
    <recommendedName>
        <fullName evidence="3 9">Threonine synthase</fullName>
        <ecNumber evidence="9">4.2.3.1</ecNumber>
    </recommendedName>
</protein>
<keyword evidence="5 10" id="KW-0663">Pyridoxal phosphate</keyword>
<comment type="cofactor">
    <cofactor evidence="1 10">
        <name>pyridoxal 5'-phosphate</name>
        <dbReference type="ChEBI" id="CHEBI:597326"/>
    </cofactor>
</comment>
<dbReference type="GO" id="GO:0009088">
    <property type="term" value="P:threonine biosynthetic process"/>
    <property type="evidence" value="ECO:0007669"/>
    <property type="project" value="UniProtKB-UniRule"/>
</dbReference>
<evidence type="ECO:0000256" key="8">
    <source>
        <dbReference type="ARBA" id="ARBA00049144"/>
    </source>
</evidence>
<keyword evidence="13" id="KW-1185">Reference proteome</keyword>
<proteinExistence type="inferred from homology"/>
<dbReference type="InterPro" id="IPR036052">
    <property type="entry name" value="TrpB-like_PALP_sf"/>
</dbReference>
<evidence type="ECO:0000313" key="13">
    <source>
        <dbReference type="Proteomes" id="UP001143309"/>
    </source>
</evidence>
<dbReference type="EC" id="4.2.3.1" evidence="9"/>
<comment type="caution">
    <text evidence="12">The sequence shown here is derived from an EMBL/GenBank/DDBJ whole genome shotgun (WGS) entry which is preliminary data.</text>
</comment>
<dbReference type="Proteomes" id="UP001143309">
    <property type="component" value="Unassembled WGS sequence"/>
</dbReference>
<accession>A0A9W6JLW7</accession>
<evidence type="ECO:0000256" key="1">
    <source>
        <dbReference type="ARBA" id="ARBA00001933"/>
    </source>
</evidence>
<feature type="domain" description="Threonine synthase N-terminal" evidence="11">
    <location>
        <begin position="8"/>
        <end position="85"/>
    </location>
</feature>
<dbReference type="AlphaFoldDB" id="A0A9W6JLW7"/>
<organism evidence="12 13">
    <name type="scientific">Methylopila turkensis</name>
    <dbReference type="NCBI Taxonomy" id="1437816"/>
    <lineage>
        <taxon>Bacteria</taxon>
        <taxon>Pseudomonadati</taxon>
        <taxon>Pseudomonadota</taxon>
        <taxon>Alphaproteobacteria</taxon>
        <taxon>Hyphomicrobiales</taxon>
        <taxon>Methylopilaceae</taxon>
        <taxon>Methylopila</taxon>
    </lineage>
</organism>
<sequence length="475" mass="50442">MFGMAIAYVSTRGDAPRLGFADAMLAGLARDGGLYVPETWPTLSRETIAGFAGRPYAEVAEAVIAPFVGDAIARPTLKAMIAEAYASFRHPAVTPLVQTGDNRFVLELFHGPTLAFKDVAMQLLARLMDHVLAERGLRATIVGATSGDTGGAAIEAFRGRSRVDVFILMPHGKVSDVQRRQMTTVPDANVHAIAIDGSFDDAQAHVKAMFNHHAFRDRLALAGVNSINWARVLAQAVYYFTAAVALGAPHREADFVVPTGNFGDVFAGYVAKRMGLPIGRLVIATNVNDILARTLETGRYEVTGVTATTSPSMDIQVSSNFERLLFDAVGRDPATVRSAMASLAQARSFTIADDALAAIRRDFDAGRADETAVGETIARVKRDTGYLLDTHTAVAYAVADAAALDPATPTVVLSTAHPAKFPDAVEAASGIRPALPPHLADLLDLPERLTRLPNDVAAIEAYVAANARVARDAAA</sequence>
<dbReference type="Pfam" id="PF24857">
    <property type="entry name" value="THR4_C"/>
    <property type="match status" value="1"/>
</dbReference>
<dbReference type="InterPro" id="IPR000634">
    <property type="entry name" value="Ser/Thr_deHydtase_PyrdxlP-BS"/>
</dbReference>
<comment type="similarity">
    <text evidence="2">Belongs to the threonine synthase family.</text>
</comment>
<dbReference type="Gene3D" id="3.90.1380.10">
    <property type="entry name" value="Threonine synthase, N-terminal domain"/>
    <property type="match status" value="1"/>
</dbReference>
<dbReference type="InterPro" id="IPR051166">
    <property type="entry name" value="Threonine_Synthase"/>
</dbReference>
<comment type="pathway">
    <text evidence="7">Amino-acid biosynthesis.</text>
</comment>
<gene>
    <name evidence="12" type="ORF">GCM10008174_02950</name>
</gene>
<reference evidence="12" key="1">
    <citation type="journal article" date="2014" name="Int. J. Syst. Evol. Microbiol.">
        <title>Complete genome sequence of Corynebacterium casei LMG S-19264T (=DSM 44701T), isolated from a smear-ripened cheese.</title>
        <authorList>
            <consortium name="US DOE Joint Genome Institute (JGI-PGF)"/>
            <person name="Walter F."/>
            <person name="Albersmeier A."/>
            <person name="Kalinowski J."/>
            <person name="Ruckert C."/>
        </authorList>
    </citation>
    <scope>NUCLEOTIDE SEQUENCE</scope>
    <source>
        <strain evidence="12">VKM B-2748</strain>
    </source>
</reference>
<dbReference type="Gene3D" id="3.40.50.1100">
    <property type="match status" value="2"/>
</dbReference>
<dbReference type="CDD" id="cd01560">
    <property type="entry name" value="Thr-synth_2"/>
    <property type="match status" value="1"/>
</dbReference>
<evidence type="ECO:0000256" key="2">
    <source>
        <dbReference type="ARBA" id="ARBA00005517"/>
    </source>
</evidence>
<dbReference type="PANTHER" id="PTHR42690:SF1">
    <property type="entry name" value="THREONINE SYNTHASE-LIKE 2"/>
    <property type="match status" value="1"/>
</dbReference>
<dbReference type="InterPro" id="IPR037158">
    <property type="entry name" value="Thr_synth_N_sf"/>
</dbReference>
<evidence type="ECO:0000259" key="11">
    <source>
        <dbReference type="Pfam" id="PF14821"/>
    </source>
</evidence>
<evidence type="ECO:0000256" key="4">
    <source>
        <dbReference type="ARBA" id="ARBA00022605"/>
    </source>
</evidence>
<dbReference type="GO" id="GO:0030170">
    <property type="term" value="F:pyridoxal phosphate binding"/>
    <property type="evidence" value="ECO:0007669"/>
    <property type="project" value="InterPro"/>
</dbReference>
<feature type="modified residue" description="N6-(pyridoxal phosphate)lysine" evidence="10">
    <location>
        <position position="117"/>
    </location>
</feature>
<evidence type="ECO:0000256" key="3">
    <source>
        <dbReference type="ARBA" id="ARBA00018679"/>
    </source>
</evidence>